<dbReference type="PANTHER" id="PTHR33516">
    <property type="entry name" value="LEXA REPRESSOR"/>
    <property type="match status" value="1"/>
</dbReference>
<evidence type="ECO:0000313" key="10">
    <source>
        <dbReference type="Proteomes" id="UP000198606"/>
    </source>
</evidence>
<evidence type="ECO:0000259" key="8">
    <source>
        <dbReference type="Pfam" id="PF00717"/>
    </source>
</evidence>
<dbReference type="SUPFAM" id="SSF51306">
    <property type="entry name" value="LexA/Signal peptidase"/>
    <property type="match status" value="1"/>
</dbReference>
<dbReference type="InterPro" id="IPR010982">
    <property type="entry name" value="Lambda_DNA-bd_dom_sf"/>
</dbReference>
<keyword evidence="6" id="KW-0742">SOS response</keyword>
<dbReference type="InterPro" id="IPR006197">
    <property type="entry name" value="Peptidase_S24_LexA"/>
</dbReference>
<keyword evidence="3 7" id="KW-0378">Hydrolase</keyword>
<organism evidence="9 10">
    <name type="scientific">Phytopseudomonas flavescens</name>
    <dbReference type="NCBI Taxonomy" id="29435"/>
    <lineage>
        <taxon>Bacteria</taxon>
        <taxon>Pseudomonadati</taxon>
        <taxon>Pseudomonadota</taxon>
        <taxon>Gammaproteobacteria</taxon>
        <taxon>Pseudomonadales</taxon>
        <taxon>Pseudomonadaceae</taxon>
        <taxon>Phytopseudomonas</taxon>
    </lineage>
</organism>
<dbReference type="GO" id="GO:0006355">
    <property type="term" value="P:regulation of DNA-templated transcription"/>
    <property type="evidence" value="ECO:0007669"/>
    <property type="project" value="InterPro"/>
</dbReference>
<dbReference type="InterPro" id="IPR050077">
    <property type="entry name" value="LexA_repressor"/>
</dbReference>
<evidence type="ECO:0000256" key="2">
    <source>
        <dbReference type="ARBA" id="ARBA00022763"/>
    </source>
</evidence>
<dbReference type="PRINTS" id="PR00726">
    <property type="entry name" value="LEXASERPTASE"/>
</dbReference>
<name>A0A1G7XQZ8_9GAMM</name>
<dbReference type="SUPFAM" id="SSF47413">
    <property type="entry name" value="lambda repressor-like DNA-binding domains"/>
    <property type="match status" value="1"/>
</dbReference>
<comment type="similarity">
    <text evidence="1 7">Belongs to the peptidase S24 family.</text>
</comment>
<dbReference type="EMBL" id="FNDG01000001">
    <property type="protein sequence ID" value="SDG86463.1"/>
    <property type="molecule type" value="Genomic_DNA"/>
</dbReference>
<sequence>MNFGQTIRNARKAKGWTLQQLVDELSRRGVEFDASNLSRVERGTQAMNSTPLAAAFDALGINISTTEPPNVEDGPRIRGMVPLISWVQAGCWNEVVDVYSVGDAEEWIPCPVAHGPRTYVLRVRGESMYNPHGRPSFRDGDFIFVDPDRPAINKSLIIAKLDDDQEATFKQLVIEGAKQYLKALNPSWPEPIIQIHEDASISGVVISKLEKLV</sequence>
<dbReference type="GO" id="GO:0003677">
    <property type="term" value="F:DNA binding"/>
    <property type="evidence" value="ECO:0007669"/>
    <property type="project" value="InterPro"/>
</dbReference>
<dbReference type="STRING" id="29435.SAMN05216588_101231"/>
<dbReference type="RefSeq" id="WP_084305468.1">
    <property type="nucleotide sequence ID" value="NZ_FNDG01000001.1"/>
</dbReference>
<dbReference type="InterPro" id="IPR015927">
    <property type="entry name" value="Peptidase_S24_S26A/B/C"/>
</dbReference>
<dbReference type="GO" id="GO:0016787">
    <property type="term" value="F:hydrolase activity"/>
    <property type="evidence" value="ECO:0007669"/>
    <property type="project" value="UniProtKB-KW"/>
</dbReference>
<dbReference type="Gene3D" id="2.10.109.10">
    <property type="entry name" value="Umud Fragment, subunit A"/>
    <property type="match status" value="1"/>
</dbReference>
<dbReference type="CDD" id="cd00093">
    <property type="entry name" value="HTH_XRE"/>
    <property type="match status" value="1"/>
</dbReference>
<protein>
    <submittedName>
        <fullName evidence="9">Peptidase S24-like</fullName>
    </submittedName>
</protein>
<dbReference type="AlphaFoldDB" id="A0A1G7XQZ8"/>
<keyword evidence="4 7" id="KW-0068">Autocatalytic cleavage</keyword>
<dbReference type="InterPro" id="IPR039418">
    <property type="entry name" value="LexA-like"/>
</dbReference>
<proteinExistence type="inferred from homology"/>
<dbReference type="PANTHER" id="PTHR33516:SF2">
    <property type="entry name" value="LEXA REPRESSOR-RELATED"/>
    <property type="match status" value="1"/>
</dbReference>
<reference evidence="9 10" key="1">
    <citation type="submission" date="2016-10" db="EMBL/GenBank/DDBJ databases">
        <authorList>
            <person name="de Groot N.N."/>
        </authorList>
    </citation>
    <scope>NUCLEOTIDE SEQUENCE [LARGE SCALE GENOMIC DNA]</scope>
    <source>
        <strain evidence="9 10">LMG 18387</strain>
    </source>
</reference>
<gene>
    <name evidence="9" type="ORF">SAMN05216588_101231</name>
</gene>
<feature type="domain" description="Peptidase S24/S26A/S26B/S26C" evidence="8">
    <location>
        <begin position="82"/>
        <end position="206"/>
    </location>
</feature>
<dbReference type="Pfam" id="PF00717">
    <property type="entry name" value="Peptidase_S24"/>
    <property type="match status" value="1"/>
</dbReference>
<evidence type="ECO:0000256" key="5">
    <source>
        <dbReference type="ARBA" id="ARBA00023204"/>
    </source>
</evidence>
<evidence type="ECO:0000256" key="6">
    <source>
        <dbReference type="ARBA" id="ARBA00023236"/>
    </source>
</evidence>
<dbReference type="Gene3D" id="1.10.260.40">
    <property type="entry name" value="lambda repressor-like DNA-binding domains"/>
    <property type="match status" value="1"/>
</dbReference>
<evidence type="ECO:0000313" key="9">
    <source>
        <dbReference type="EMBL" id="SDG86463.1"/>
    </source>
</evidence>
<dbReference type="GO" id="GO:0006281">
    <property type="term" value="P:DNA repair"/>
    <property type="evidence" value="ECO:0007669"/>
    <property type="project" value="UniProtKB-KW"/>
</dbReference>
<dbReference type="Proteomes" id="UP000198606">
    <property type="component" value="Unassembled WGS sequence"/>
</dbReference>
<evidence type="ECO:0000256" key="7">
    <source>
        <dbReference type="RuleBase" id="RU003991"/>
    </source>
</evidence>
<dbReference type="GO" id="GO:0009432">
    <property type="term" value="P:SOS response"/>
    <property type="evidence" value="ECO:0007669"/>
    <property type="project" value="UniProtKB-KW"/>
</dbReference>
<dbReference type="InterPro" id="IPR001387">
    <property type="entry name" value="Cro/C1-type_HTH"/>
</dbReference>
<dbReference type="CDD" id="cd06529">
    <property type="entry name" value="S24_LexA-like"/>
    <property type="match status" value="1"/>
</dbReference>
<keyword evidence="5" id="KW-0234">DNA repair</keyword>
<evidence type="ECO:0000256" key="1">
    <source>
        <dbReference type="ARBA" id="ARBA00007484"/>
    </source>
</evidence>
<accession>A0A1G7XQZ8</accession>
<dbReference type="InterPro" id="IPR036286">
    <property type="entry name" value="LexA/Signal_pep-like_sf"/>
</dbReference>
<evidence type="ECO:0000256" key="3">
    <source>
        <dbReference type="ARBA" id="ARBA00022801"/>
    </source>
</evidence>
<keyword evidence="2" id="KW-0227">DNA damage</keyword>
<evidence type="ECO:0000256" key="4">
    <source>
        <dbReference type="ARBA" id="ARBA00022813"/>
    </source>
</evidence>